<evidence type="ECO:0000313" key="8">
    <source>
        <dbReference type="Proteomes" id="UP000005714"/>
    </source>
</evidence>
<evidence type="ECO:0000256" key="3">
    <source>
        <dbReference type="ARBA" id="ARBA00023274"/>
    </source>
</evidence>
<evidence type="ECO:0000256" key="1">
    <source>
        <dbReference type="ARBA" id="ARBA00006227"/>
    </source>
</evidence>
<dbReference type="GO" id="GO:0017148">
    <property type="term" value="P:negative regulation of translation"/>
    <property type="evidence" value="ECO:0007669"/>
    <property type="project" value="TreeGrafter"/>
</dbReference>
<organism evidence="7 8">
    <name type="scientific">Brevibacterium mcbrellneri ATCC 49030</name>
    <dbReference type="NCBI Taxonomy" id="585530"/>
    <lineage>
        <taxon>Bacteria</taxon>
        <taxon>Bacillati</taxon>
        <taxon>Actinomycetota</taxon>
        <taxon>Actinomycetes</taxon>
        <taxon>Micrococcales</taxon>
        <taxon>Brevibacteriaceae</taxon>
        <taxon>Brevibacterium</taxon>
    </lineage>
</organism>
<evidence type="ECO:0000256" key="6">
    <source>
        <dbReference type="SAM" id="MobiDB-lite"/>
    </source>
</evidence>
<sequence length="159" mass="17873">MPHKLETKRRLHLRTYTPKPGDIERQWHVIDATDVVLGRLASQAARLLRGKHKVTFAPHVDTGDYVIIINAEKVALTGAKLEQKRAYRHSNYPGGIKSVNYAELMATKPVLAVEKAVAGMVPKNRLGREQMRKLKVYAGPEHPHASHNPQTYEISQVAQ</sequence>
<dbReference type="SUPFAM" id="SSF52161">
    <property type="entry name" value="Ribosomal protein L13"/>
    <property type="match status" value="1"/>
</dbReference>
<dbReference type="GO" id="GO:0003735">
    <property type="term" value="F:structural constituent of ribosome"/>
    <property type="evidence" value="ECO:0007669"/>
    <property type="project" value="InterPro"/>
</dbReference>
<comment type="function">
    <text evidence="5">This protein is one of the early assembly proteins of the 50S ribosomal subunit, although it is not seen to bind rRNA by itself. It is important during the early stages of 50S assembly.</text>
</comment>
<keyword evidence="3 5" id="KW-0687">Ribonucleoprotein</keyword>
<dbReference type="HAMAP" id="MF_01366">
    <property type="entry name" value="Ribosomal_uL13"/>
    <property type="match status" value="1"/>
</dbReference>
<dbReference type="PANTHER" id="PTHR11545:SF2">
    <property type="entry name" value="LARGE RIBOSOMAL SUBUNIT PROTEIN UL13M"/>
    <property type="match status" value="1"/>
</dbReference>
<dbReference type="STRING" id="585530.HMPREF0183_0859"/>
<dbReference type="eggNOG" id="COG0102">
    <property type="taxonomic scope" value="Bacteria"/>
</dbReference>
<evidence type="ECO:0000313" key="7">
    <source>
        <dbReference type="EMBL" id="EFG47782.1"/>
    </source>
</evidence>
<dbReference type="FunFam" id="3.90.1180.10:FF:000001">
    <property type="entry name" value="50S ribosomal protein L13"/>
    <property type="match status" value="1"/>
</dbReference>
<protein>
    <recommendedName>
        <fullName evidence="4 5">Large ribosomal subunit protein uL13</fullName>
    </recommendedName>
</protein>
<dbReference type="InterPro" id="IPR036899">
    <property type="entry name" value="Ribosomal_uL13_sf"/>
</dbReference>
<dbReference type="AlphaFoldDB" id="D4YLP9"/>
<proteinExistence type="inferred from homology"/>
<dbReference type="GO" id="GO:0006412">
    <property type="term" value="P:translation"/>
    <property type="evidence" value="ECO:0007669"/>
    <property type="project" value="UniProtKB-UniRule"/>
</dbReference>
<feature type="region of interest" description="Disordered" evidence="6">
    <location>
        <begin position="140"/>
        <end position="159"/>
    </location>
</feature>
<dbReference type="Pfam" id="PF00572">
    <property type="entry name" value="Ribosomal_L13"/>
    <property type="match status" value="1"/>
</dbReference>
<dbReference type="InterPro" id="IPR005822">
    <property type="entry name" value="Ribosomal_uL13"/>
</dbReference>
<comment type="similarity">
    <text evidence="1 5">Belongs to the universal ribosomal protein uL13 family.</text>
</comment>
<comment type="caution">
    <text evidence="7">The sequence shown here is derived from an EMBL/GenBank/DDBJ whole genome shotgun (WGS) entry which is preliminary data.</text>
</comment>
<keyword evidence="8" id="KW-1185">Reference proteome</keyword>
<dbReference type="EMBL" id="ADNU01000023">
    <property type="protein sequence ID" value="EFG47782.1"/>
    <property type="molecule type" value="Genomic_DNA"/>
</dbReference>
<dbReference type="GO" id="GO:0022625">
    <property type="term" value="C:cytosolic large ribosomal subunit"/>
    <property type="evidence" value="ECO:0007669"/>
    <property type="project" value="TreeGrafter"/>
</dbReference>
<dbReference type="Proteomes" id="UP000005714">
    <property type="component" value="Unassembled WGS sequence"/>
</dbReference>
<dbReference type="InterPro" id="IPR005823">
    <property type="entry name" value="Ribosomal_uL13_bac-type"/>
</dbReference>
<name>D4YLP9_9MICO</name>
<accession>D4YLP9</accession>
<dbReference type="GO" id="GO:0003729">
    <property type="term" value="F:mRNA binding"/>
    <property type="evidence" value="ECO:0007669"/>
    <property type="project" value="TreeGrafter"/>
</dbReference>
<dbReference type="PIRSF" id="PIRSF002181">
    <property type="entry name" value="Ribosomal_L13"/>
    <property type="match status" value="1"/>
</dbReference>
<evidence type="ECO:0000256" key="4">
    <source>
        <dbReference type="ARBA" id="ARBA00035201"/>
    </source>
</evidence>
<comment type="subunit">
    <text evidence="5">Part of the 50S ribosomal subunit.</text>
</comment>
<evidence type="ECO:0000256" key="5">
    <source>
        <dbReference type="HAMAP-Rule" id="MF_01366"/>
    </source>
</evidence>
<keyword evidence="2 5" id="KW-0689">Ribosomal protein</keyword>
<reference evidence="7 8" key="1">
    <citation type="submission" date="2010-04" db="EMBL/GenBank/DDBJ databases">
        <authorList>
            <person name="Qin X."/>
            <person name="Bachman B."/>
            <person name="Battles P."/>
            <person name="Bell A."/>
            <person name="Bess C."/>
            <person name="Bickham C."/>
            <person name="Chaboub L."/>
            <person name="Chen D."/>
            <person name="Coyle M."/>
            <person name="Deiros D.R."/>
            <person name="Dinh H."/>
            <person name="Forbes L."/>
            <person name="Fowler G."/>
            <person name="Francisco L."/>
            <person name="Fu Q."/>
            <person name="Gubbala S."/>
            <person name="Hale W."/>
            <person name="Han Y."/>
            <person name="Hemphill L."/>
            <person name="Highlander S.K."/>
            <person name="Hirani K."/>
            <person name="Hogues M."/>
            <person name="Jackson L."/>
            <person name="Jakkamsetti A."/>
            <person name="Javaid M."/>
            <person name="Jiang H."/>
            <person name="Korchina V."/>
            <person name="Kovar C."/>
            <person name="Lara F."/>
            <person name="Lee S."/>
            <person name="Mata R."/>
            <person name="Mathew T."/>
            <person name="Moen C."/>
            <person name="Morales K."/>
            <person name="Munidasa M."/>
            <person name="Nazareth L."/>
            <person name="Ngo R."/>
            <person name="Nguyen L."/>
            <person name="Okwuonu G."/>
            <person name="Ongeri F."/>
            <person name="Patil S."/>
            <person name="Petrosino J."/>
            <person name="Pham C."/>
            <person name="Pham P."/>
            <person name="Pu L.-L."/>
            <person name="Puazo M."/>
            <person name="Raj R."/>
            <person name="Reid J."/>
            <person name="Rouhana J."/>
            <person name="Saada N."/>
            <person name="Shang Y."/>
            <person name="Simmons D."/>
            <person name="Thornton R."/>
            <person name="Warren J."/>
            <person name="Weissenberger G."/>
            <person name="Zhang J."/>
            <person name="Zhang L."/>
            <person name="Zhou C."/>
            <person name="Zhu D."/>
            <person name="Muzny D."/>
            <person name="Worley K."/>
            <person name="Gibbs R."/>
        </authorList>
    </citation>
    <scope>NUCLEOTIDE SEQUENCE [LARGE SCALE GENOMIC DNA]</scope>
    <source>
        <strain evidence="7 8">ATCC 49030</strain>
    </source>
</reference>
<feature type="compositionally biased region" description="Polar residues" evidence="6">
    <location>
        <begin position="147"/>
        <end position="159"/>
    </location>
</feature>
<dbReference type="CDD" id="cd00392">
    <property type="entry name" value="Ribosomal_L13"/>
    <property type="match status" value="1"/>
</dbReference>
<dbReference type="NCBIfam" id="TIGR01066">
    <property type="entry name" value="rplM_bact"/>
    <property type="match status" value="1"/>
</dbReference>
<dbReference type="Gene3D" id="3.90.1180.10">
    <property type="entry name" value="Ribosomal protein L13"/>
    <property type="match status" value="1"/>
</dbReference>
<dbReference type="PANTHER" id="PTHR11545">
    <property type="entry name" value="RIBOSOMAL PROTEIN L13"/>
    <property type="match status" value="1"/>
</dbReference>
<evidence type="ECO:0000256" key="2">
    <source>
        <dbReference type="ARBA" id="ARBA00022980"/>
    </source>
</evidence>
<gene>
    <name evidence="5 7" type="primary">rplM</name>
    <name evidence="7" type="ORF">HMPREF0183_0859</name>
</gene>